<evidence type="ECO:0000313" key="2">
    <source>
        <dbReference type="Proteomes" id="UP001459277"/>
    </source>
</evidence>
<evidence type="ECO:0000313" key="1">
    <source>
        <dbReference type="EMBL" id="KAL0000016.1"/>
    </source>
</evidence>
<organism evidence="1 2">
    <name type="scientific">Lithocarpus litseifolius</name>
    <dbReference type="NCBI Taxonomy" id="425828"/>
    <lineage>
        <taxon>Eukaryota</taxon>
        <taxon>Viridiplantae</taxon>
        <taxon>Streptophyta</taxon>
        <taxon>Embryophyta</taxon>
        <taxon>Tracheophyta</taxon>
        <taxon>Spermatophyta</taxon>
        <taxon>Magnoliopsida</taxon>
        <taxon>eudicotyledons</taxon>
        <taxon>Gunneridae</taxon>
        <taxon>Pentapetalae</taxon>
        <taxon>rosids</taxon>
        <taxon>fabids</taxon>
        <taxon>Fagales</taxon>
        <taxon>Fagaceae</taxon>
        <taxon>Lithocarpus</taxon>
    </lineage>
</organism>
<comment type="caution">
    <text evidence="1">The sequence shown here is derived from an EMBL/GenBank/DDBJ whole genome shotgun (WGS) entry which is preliminary data.</text>
</comment>
<dbReference type="Proteomes" id="UP001459277">
    <property type="component" value="Unassembled WGS sequence"/>
</dbReference>
<dbReference type="EMBL" id="JAZDWU010000006">
    <property type="protein sequence ID" value="KAL0000016.1"/>
    <property type="molecule type" value="Genomic_DNA"/>
</dbReference>
<keyword evidence="2" id="KW-1185">Reference proteome</keyword>
<reference evidence="1 2" key="1">
    <citation type="submission" date="2024-01" db="EMBL/GenBank/DDBJ databases">
        <title>A telomere-to-telomere, gap-free genome of sweet tea (Lithocarpus litseifolius).</title>
        <authorList>
            <person name="Zhou J."/>
        </authorList>
    </citation>
    <scope>NUCLEOTIDE SEQUENCE [LARGE SCALE GENOMIC DNA]</scope>
    <source>
        <strain evidence="1">Zhou-2022a</strain>
        <tissue evidence="1">Leaf</tissue>
    </source>
</reference>
<dbReference type="AlphaFoldDB" id="A0AAW2CSL4"/>
<name>A0AAW2CSL4_9ROSI</name>
<sequence>MDPTEIKLIPQIPDIIDFQRDPESYGNLPPPIQGTDLKPNFTLEHFLDRLRNLELNLWEVSEGRVIGFNVVGGKIFMDLGKILISFYQRGEFCGDILNRVRIVENQNVLYPYPTVKNTEPMSFSEGIKIDMMHFRRIIAKVIEASFPGPQEFSNTVKLFFSEIFYQHTDFHILQLLHPLFYNKLERVNFALLIDQYMQEYEYAEVGLAGLSNSDYGIGDWWTRIPPTSIYQDVLHFENNFKALYLGKHHNLILFLRNCYLHNSRGASMLHQLFPDVCAVVIDAIIRADHMSFIDDPKQYTLMEYFLRSSFRFVIIIPYRYPGVHEAPHSIA</sequence>
<accession>A0AAW2CSL4</accession>
<protein>
    <submittedName>
        <fullName evidence="1">Uncharacterized protein</fullName>
    </submittedName>
</protein>
<proteinExistence type="predicted"/>
<gene>
    <name evidence="1" type="ORF">SO802_019618</name>
</gene>